<organism evidence="1 2">
    <name type="scientific">Vibrio ordalii FS-238</name>
    <dbReference type="NCBI Taxonomy" id="617133"/>
    <lineage>
        <taxon>Bacteria</taxon>
        <taxon>Pseudomonadati</taxon>
        <taxon>Pseudomonadota</taxon>
        <taxon>Gammaproteobacteria</taxon>
        <taxon>Vibrionales</taxon>
        <taxon>Vibrionaceae</taxon>
        <taxon>Vibrio</taxon>
    </lineage>
</organism>
<proteinExistence type="predicted"/>
<keyword evidence="2" id="KW-1185">Reference proteome</keyword>
<dbReference type="AlphaFoldDB" id="A0A853R9I7"/>
<dbReference type="EMBL" id="AJYS02000016">
    <property type="protein sequence ID" value="OEE42059.1"/>
    <property type="molecule type" value="Genomic_DNA"/>
</dbReference>
<name>A0A853R9I7_9VIBR</name>
<accession>A0A853R9I7</accession>
<reference evidence="1 2" key="1">
    <citation type="journal article" date="2012" name="Science">
        <title>Ecological populations of bacteria act as socially cohesive units of antibiotic production and resistance.</title>
        <authorList>
            <person name="Cordero O.X."/>
            <person name="Wildschutte H."/>
            <person name="Kirkup B."/>
            <person name="Proehl S."/>
            <person name="Ngo L."/>
            <person name="Hussain F."/>
            <person name="Le Roux F."/>
            <person name="Mincer T."/>
            <person name="Polz M.F."/>
        </authorList>
    </citation>
    <scope>NUCLEOTIDE SEQUENCE [LARGE SCALE GENOMIC DNA]</scope>
    <source>
        <strain evidence="1 2">FS-238</strain>
    </source>
</reference>
<comment type="caution">
    <text evidence="1">The sequence shown here is derived from an EMBL/GenBank/DDBJ whole genome shotgun (WGS) entry which is preliminary data.</text>
</comment>
<sequence>MARLAPKADTLRALFARSGNQCAFPGCTQSVVNSKNKFIAQVCHIEAASEGGERFNAASNDEYRRSYDNLVIFCYPHHIETDDTDEYTIECLRKIKLDHEQQFLKSDFKIDEAELQKLASEMQLYWSNIERLNQVEHYNLDSGLAMEVNGQASFDEVIADAHNAVSGIEALLNRLRESDEALVEDLNVLLELKNIPESTFTDVPYYQNPFENRNWESHNLGTPNWLLSLRIALTHIEVKYLSEYLKTNSNDNSARNKLDMAKQKLESYAVSAMHVD</sequence>
<evidence type="ECO:0000313" key="1">
    <source>
        <dbReference type="EMBL" id="OEE42059.1"/>
    </source>
</evidence>
<protein>
    <submittedName>
        <fullName evidence="1">Uncharacterized protein</fullName>
    </submittedName>
</protein>
<dbReference type="Proteomes" id="UP000094808">
    <property type="component" value="Unassembled WGS sequence"/>
</dbReference>
<gene>
    <name evidence="1" type="ORF">A1QS_12435</name>
</gene>
<dbReference type="RefSeq" id="WP_017045432.1">
    <property type="nucleotide sequence ID" value="NZ_AJYS02000016.1"/>
</dbReference>
<evidence type="ECO:0000313" key="2">
    <source>
        <dbReference type="Proteomes" id="UP000094808"/>
    </source>
</evidence>